<evidence type="ECO:0000256" key="6">
    <source>
        <dbReference type="SAM" id="Phobius"/>
    </source>
</evidence>
<evidence type="ECO:0000256" key="2">
    <source>
        <dbReference type="ARBA" id="ARBA00009477"/>
    </source>
</evidence>
<evidence type="ECO:0000313" key="7">
    <source>
        <dbReference type="EMBL" id="MDT0341505.1"/>
    </source>
</evidence>
<evidence type="ECO:0000256" key="5">
    <source>
        <dbReference type="ARBA" id="ARBA00023136"/>
    </source>
</evidence>
<keyword evidence="4 6" id="KW-1133">Transmembrane helix</keyword>
<proteinExistence type="inferred from homology"/>
<accession>A0ABU2MJ45</accession>
<dbReference type="RefSeq" id="WP_311702633.1">
    <property type="nucleotide sequence ID" value="NZ_JAVREL010000001.1"/>
</dbReference>
<evidence type="ECO:0000313" key="8">
    <source>
        <dbReference type="Proteomes" id="UP001183246"/>
    </source>
</evidence>
<comment type="similarity">
    <text evidence="2">Belongs to the membrane fusion protein (MFP) (TC 8.A.1) family.</text>
</comment>
<gene>
    <name evidence="7" type="ORF">RM590_02420</name>
</gene>
<dbReference type="EMBL" id="JAVREL010000001">
    <property type="protein sequence ID" value="MDT0341505.1"/>
    <property type="molecule type" value="Genomic_DNA"/>
</dbReference>
<dbReference type="InterPro" id="IPR050739">
    <property type="entry name" value="MFP"/>
</dbReference>
<dbReference type="PANTHER" id="PTHR30386">
    <property type="entry name" value="MEMBRANE FUSION SUBUNIT OF EMRAB-TOLC MULTIDRUG EFFLUX PUMP"/>
    <property type="match status" value="1"/>
</dbReference>
<keyword evidence="3 6" id="KW-0812">Transmembrane</keyword>
<dbReference type="InterPro" id="IPR011053">
    <property type="entry name" value="Single_hybrid_motif"/>
</dbReference>
<feature type="transmembrane region" description="Helical" evidence="6">
    <location>
        <begin position="30"/>
        <end position="47"/>
    </location>
</feature>
<evidence type="ECO:0000256" key="1">
    <source>
        <dbReference type="ARBA" id="ARBA00004167"/>
    </source>
</evidence>
<evidence type="ECO:0000256" key="4">
    <source>
        <dbReference type="ARBA" id="ARBA00022989"/>
    </source>
</evidence>
<dbReference type="Gene3D" id="2.40.50.100">
    <property type="match status" value="1"/>
</dbReference>
<comment type="caution">
    <text evidence="7">The sequence shown here is derived from an EMBL/GenBank/DDBJ whole genome shotgun (WGS) entry which is preliminary data.</text>
</comment>
<dbReference type="Proteomes" id="UP001183246">
    <property type="component" value="Unassembled WGS sequence"/>
</dbReference>
<keyword evidence="8" id="KW-1185">Reference proteome</keyword>
<organism evidence="7 8">
    <name type="scientific">Streptomyces litchfieldiae</name>
    <dbReference type="NCBI Taxonomy" id="3075543"/>
    <lineage>
        <taxon>Bacteria</taxon>
        <taxon>Bacillati</taxon>
        <taxon>Actinomycetota</taxon>
        <taxon>Actinomycetes</taxon>
        <taxon>Kitasatosporales</taxon>
        <taxon>Streptomycetaceae</taxon>
        <taxon>Streptomyces</taxon>
    </lineage>
</organism>
<evidence type="ECO:0000256" key="3">
    <source>
        <dbReference type="ARBA" id="ARBA00022692"/>
    </source>
</evidence>
<keyword evidence="5 6" id="KW-0472">Membrane</keyword>
<dbReference type="SUPFAM" id="SSF51230">
    <property type="entry name" value="Single hybrid motif"/>
    <property type="match status" value="1"/>
</dbReference>
<name>A0ABU2MJ45_9ACTN</name>
<protein>
    <submittedName>
        <fullName evidence="7">HlyD family efflux transporter periplasmic adaptor subunit</fullName>
    </submittedName>
</protein>
<comment type="subcellular location">
    <subcellularLocation>
        <location evidence="1">Membrane</location>
        <topology evidence="1">Single-pass membrane protein</topology>
    </subcellularLocation>
</comment>
<sequence>MQFRQKALSTLRSPEELDLPVRFARPQGRLVLVVTVAVMAAATWWALTGSVSAKVSAQGILTHAAGSYTTQSPVAGQVTRVLAEEGQLLSPNDPLLTVTTAEGAEHEVTAVAGGRLTTLVVTAGAVIRAGAEVATLEQVTDPDEPLVAVLYLPPGSGSAIPVDATVDLSVQSVPRERFGVLRGRVEAVGRAPLTERQIAGFLGDSALAAEFSREGSPVAVLVRLERSSTTESGYTWSSDDGPPFAIASRTPVTGSVHLSAERPVDWLLP</sequence>
<reference evidence="8" key="1">
    <citation type="submission" date="2023-07" db="EMBL/GenBank/DDBJ databases">
        <title>30 novel species of actinomycetes from the DSMZ collection.</title>
        <authorList>
            <person name="Nouioui I."/>
        </authorList>
    </citation>
    <scope>NUCLEOTIDE SEQUENCE [LARGE SCALE GENOMIC DNA]</scope>
    <source>
        <strain evidence="8">DSM 44938</strain>
    </source>
</reference>
<dbReference type="PANTHER" id="PTHR30386:SF26">
    <property type="entry name" value="TRANSPORT PROTEIN COMB"/>
    <property type="match status" value="1"/>
</dbReference>